<dbReference type="HOGENOM" id="CLU_1272429_0_0_1"/>
<feature type="region of interest" description="Disordered" evidence="1">
    <location>
        <begin position="1"/>
        <end position="100"/>
    </location>
</feature>
<gene>
    <name evidence="2" type="ORF">GYMLUDRAFT_491805</name>
</gene>
<organism evidence="2 3">
    <name type="scientific">Collybiopsis luxurians FD-317 M1</name>
    <dbReference type="NCBI Taxonomy" id="944289"/>
    <lineage>
        <taxon>Eukaryota</taxon>
        <taxon>Fungi</taxon>
        <taxon>Dikarya</taxon>
        <taxon>Basidiomycota</taxon>
        <taxon>Agaricomycotina</taxon>
        <taxon>Agaricomycetes</taxon>
        <taxon>Agaricomycetidae</taxon>
        <taxon>Agaricales</taxon>
        <taxon>Marasmiineae</taxon>
        <taxon>Omphalotaceae</taxon>
        <taxon>Collybiopsis</taxon>
        <taxon>Collybiopsis luxurians</taxon>
    </lineage>
</organism>
<evidence type="ECO:0000256" key="1">
    <source>
        <dbReference type="SAM" id="MobiDB-lite"/>
    </source>
</evidence>
<feature type="compositionally biased region" description="Low complexity" evidence="1">
    <location>
        <begin position="147"/>
        <end position="160"/>
    </location>
</feature>
<name>A0A0D0C3T9_9AGAR</name>
<proteinExistence type="predicted"/>
<reference evidence="2 3" key="1">
    <citation type="submission" date="2014-04" db="EMBL/GenBank/DDBJ databases">
        <title>Evolutionary Origins and Diversification of the Mycorrhizal Mutualists.</title>
        <authorList>
            <consortium name="DOE Joint Genome Institute"/>
            <consortium name="Mycorrhizal Genomics Consortium"/>
            <person name="Kohler A."/>
            <person name="Kuo A."/>
            <person name="Nagy L.G."/>
            <person name="Floudas D."/>
            <person name="Copeland A."/>
            <person name="Barry K.W."/>
            <person name="Cichocki N."/>
            <person name="Veneault-Fourrey C."/>
            <person name="LaButti K."/>
            <person name="Lindquist E.A."/>
            <person name="Lipzen A."/>
            <person name="Lundell T."/>
            <person name="Morin E."/>
            <person name="Murat C."/>
            <person name="Riley R."/>
            <person name="Ohm R."/>
            <person name="Sun H."/>
            <person name="Tunlid A."/>
            <person name="Henrissat B."/>
            <person name="Grigoriev I.V."/>
            <person name="Hibbett D.S."/>
            <person name="Martin F."/>
        </authorList>
    </citation>
    <scope>NUCLEOTIDE SEQUENCE [LARGE SCALE GENOMIC DNA]</scope>
    <source>
        <strain evidence="2 3">FD-317 M1</strain>
    </source>
</reference>
<accession>A0A0D0C3T9</accession>
<dbReference type="AlphaFoldDB" id="A0A0D0C3T9"/>
<feature type="compositionally biased region" description="Polar residues" evidence="1">
    <location>
        <begin position="90"/>
        <end position="100"/>
    </location>
</feature>
<dbReference type="Proteomes" id="UP000053593">
    <property type="component" value="Unassembled WGS sequence"/>
</dbReference>
<feature type="region of interest" description="Disordered" evidence="1">
    <location>
        <begin position="147"/>
        <end position="166"/>
    </location>
</feature>
<feature type="compositionally biased region" description="Polar residues" evidence="1">
    <location>
        <begin position="46"/>
        <end position="83"/>
    </location>
</feature>
<evidence type="ECO:0000313" key="2">
    <source>
        <dbReference type="EMBL" id="KIK62826.1"/>
    </source>
</evidence>
<sequence length="217" mass="24711">MTPLNCMVSSSNEHESKVEDSELESPKYQNNEGNPFENDLILETPISHSAYSENSDLEQSANPHSEDSNSAGLGVREQSSIPQEPRESIQNENPFSLSPTNHEDNIYGGIFNTAEKDFHTHTTHNNCTHSMYNNCAFPDRDSIPNNASTAAAPEPTTASTRKPCTGHRRRRRWSITRFVNIVYHHYLPPLLYPFSQWIPSHWMPPFAPWYNGYTGFR</sequence>
<dbReference type="EMBL" id="KN834766">
    <property type="protein sequence ID" value="KIK62826.1"/>
    <property type="molecule type" value="Genomic_DNA"/>
</dbReference>
<evidence type="ECO:0000313" key="3">
    <source>
        <dbReference type="Proteomes" id="UP000053593"/>
    </source>
</evidence>
<keyword evidence="3" id="KW-1185">Reference proteome</keyword>
<protein>
    <submittedName>
        <fullName evidence="2">Uncharacterized protein</fullName>
    </submittedName>
</protein>